<accession>C1C1N8</accession>
<evidence type="ECO:0000256" key="4">
    <source>
        <dbReference type="RuleBase" id="RU003330"/>
    </source>
</evidence>
<dbReference type="GO" id="GO:0005524">
    <property type="term" value="F:ATP binding"/>
    <property type="evidence" value="ECO:0007669"/>
    <property type="project" value="InterPro"/>
</dbReference>
<keyword evidence="1 4" id="KW-0808">Transferase</keyword>
<dbReference type="PANTHER" id="PTHR23359">
    <property type="entry name" value="NUCLEOTIDE KINASE"/>
    <property type="match status" value="1"/>
</dbReference>
<dbReference type="Gene3D" id="3.40.50.300">
    <property type="entry name" value="P-loop containing nucleotide triphosphate hydrolases"/>
    <property type="match status" value="1"/>
</dbReference>
<dbReference type="GO" id="GO:0019205">
    <property type="term" value="F:nucleobase-containing compound kinase activity"/>
    <property type="evidence" value="ECO:0007669"/>
    <property type="project" value="InterPro"/>
</dbReference>
<keyword evidence="2" id="KW-0547">Nucleotide-binding</keyword>
<evidence type="ECO:0000256" key="2">
    <source>
        <dbReference type="ARBA" id="ARBA00022741"/>
    </source>
</evidence>
<comment type="similarity">
    <text evidence="4">Belongs to the adenylate kinase family.</text>
</comment>
<dbReference type="GO" id="GO:0006139">
    <property type="term" value="P:nucleobase-containing compound metabolic process"/>
    <property type="evidence" value="ECO:0007669"/>
    <property type="project" value="InterPro"/>
</dbReference>
<organism evidence="5">
    <name type="scientific">Caligus clemensi</name>
    <name type="common">Sea louse</name>
    <dbReference type="NCBI Taxonomy" id="344056"/>
    <lineage>
        <taxon>Eukaryota</taxon>
        <taxon>Metazoa</taxon>
        <taxon>Ecdysozoa</taxon>
        <taxon>Arthropoda</taxon>
        <taxon>Crustacea</taxon>
        <taxon>Multicrustacea</taxon>
        <taxon>Hexanauplia</taxon>
        <taxon>Copepoda</taxon>
        <taxon>Siphonostomatoida</taxon>
        <taxon>Caligidae</taxon>
        <taxon>Caligus</taxon>
    </lineage>
</organism>
<evidence type="ECO:0000256" key="3">
    <source>
        <dbReference type="ARBA" id="ARBA00022777"/>
    </source>
</evidence>
<dbReference type="Pfam" id="PF00406">
    <property type="entry name" value="ADK"/>
    <property type="match status" value="1"/>
</dbReference>
<evidence type="ECO:0000256" key="1">
    <source>
        <dbReference type="ARBA" id="ARBA00022679"/>
    </source>
</evidence>
<dbReference type="SUPFAM" id="SSF52540">
    <property type="entry name" value="P-loop containing nucleoside triphosphate hydrolases"/>
    <property type="match status" value="1"/>
</dbReference>
<keyword evidence="3 4" id="KW-0418">Kinase</keyword>
<dbReference type="EMBL" id="BT080767">
    <property type="protein sequence ID" value="ACO15191.1"/>
    <property type="molecule type" value="mRNA"/>
</dbReference>
<reference evidence="5" key="1">
    <citation type="submission" date="2009-03" db="EMBL/GenBank/DDBJ databases">
        <title>Caligus clemensi ESTs and full-length cDNAs.</title>
        <authorList>
            <person name="Yasuike M."/>
            <person name="von Schalburg K."/>
            <person name="Cooper G."/>
            <person name="Leong J."/>
            <person name="Jones S.R.M."/>
            <person name="Koop B.F."/>
        </authorList>
    </citation>
    <scope>NUCLEOTIDE SEQUENCE</scope>
    <source>
        <tissue evidence="5">Whole</tissue>
    </source>
</reference>
<name>C1C1N8_CALCM</name>
<dbReference type="PRINTS" id="PR00094">
    <property type="entry name" value="ADENYLTKNASE"/>
</dbReference>
<dbReference type="HAMAP" id="MF_00235">
    <property type="entry name" value="Adenylate_kinase_Adk"/>
    <property type="match status" value="1"/>
</dbReference>
<sequence>MSANVERNTVDSSPLKGIPIIWVTGGPGSGKGTQCEYIARHFGYEHMASGELLRHEILSGSKRGLQIYKLMADGNVVPSPVIIDLIAEAMLKAGAKGYVLDGFPVDVDQAKAFESQIGHPSLIIDIEVTDAIQRDRLNKRGNFDDTEDSITKRIANFNFMTRPVLEAYKAKTATLNGERPASEISVEIEGLIKKLQ</sequence>
<dbReference type="CDD" id="cd01428">
    <property type="entry name" value="ADK"/>
    <property type="match status" value="1"/>
</dbReference>
<dbReference type="InterPro" id="IPR000850">
    <property type="entry name" value="Adenylat/UMP-CMP_kin"/>
</dbReference>
<evidence type="ECO:0000313" key="5">
    <source>
        <dbReference type="EMBL" id="ACO15191.1"/>
    </source>
</evidence>
<dbReference type="AlphaFoldDB" id="C1C1N8"/>
<gene>
    <name evidence="5" type="primary">KAD1</name>
</gene>
<proteinExistence type="evidence at transcript level"/>
<dbReference type="InterPro" id="IPR027417">
    <property type="entry name" value="P-loop_NTPase"/>
</dbReference>
<protein>
    <submittedName>
        <fullName evidence="5">Probable adenylate kinase isoenzyme F38B2.4</fullName>
    </submittedName>
</protein>